<comment type="caution">
    <text evidence="5">The sequence shown here is derived from an EMBL/GenBank/DDBJ whole genome shotgun (WGS) entry which is preliminary data.</text>
</comment>
<dbReference type="PROSITE" id="PS50893">
    <property type="entry name" value="ABC_TRANSPORTER_2"/>
    <property type="match status" value="1"/>
</dbReference>
<keyword evidence="3 5" id="KW-0067">ATP-binding</keyword>
<organism evidence="5 6">
    <name type="scientific">Tissierella carlieri</name>
    <dbReference type="NCBI Taxonomy" id="689904"/>
    <lineage>
        <taxon>Bacteria</taxon>
        <taxon>Bacillati</taxon>
        <taxon>Bacillota</taxon>
        <taxon>Tissierellia</taxon>
        <taxon>Tissierellales</taxon>
        <taxon>Tissierellaceae</taxon>
        <taxon>Tissierella</taxon>
    </lineage>
</organism>
<dbReference type="RefSeq" id="WP_256310322.1">
    <property type="nucleotide sequence ID" value="NZ_JANGAC010000002.1"/>
</dbReference>
<dbReference type="SUPFAM" id="SSF52540">
    <property type="entry name" value="P-loop containing nucleoside triphosphate hydrolases"/>
    <property type="match status" value="1"/>
</dbReference>
<protein>
    <submittedName>
        <fullName evidence="5">ABC transporter ATP-binding protein</fullName>
    </submittedName>
</protein>
<dbReference type="Pfam" id="PF00005">
    <property type="entry name" value="ABC_tran"/>
    <property type="match status" value="1"/>
</dbReference>
<evidence type="ECO:0000256" key="2">
    <source>
        <dbReference type="ARBA" id="ARBA00022741"/>
    </source>
</evidence>
<name>A0ABT1S667_9FIRM</name>
<dbReference type="CDD" id="cd03230">
    <property type="entry name" value="ABC_DR_subfamily_A"/>
    <property type="match status" value="1"/>
</dbReference>
<evidence type="ECO:0000256" key="3">
    <source>
        <dbReference type="ARBA" id="ARBA00022840"/>
    </source>
</evidence>
<sequence length="282" mass="31823">MIELNRVIKCYGQKNVVNDISFSIPEGELFGFLGPNGAGKSTTIRMITGLLKPTSGSIIVNGHDVIANKKSICEDIGVVFELQNLYLRSSIEENLKLFAALYRVNDKQVNQVMEELQLTERRKMAVKKLSKGWKQRVLIARALLHQPKILFLDEPTSGLDPNTAILIRNHIKRVNEKGTTVVLTTHDMYEADEMSNRVGIMNEGRLVAIDTPERLKQQHGKNEIFVEYKDNGNINKKNLPFGTNETNQFIAQLIKEGRVVNIHTMESSFSTVFAELTGRKLN</sequence>
<gene>
    <name evidence="5" type="ORF">NE686_02645</name>
</gene>
<dbReference type="InterPro" id="IPR017871">
    <property type="entry name" value="ABC_transporter-like_CS"/>
</dbReference>
<keyword evidence="6" id="KW-1185">Reference proteome</keyword>
<evidence type="ECO:0000313" key="5">
    <source>
        <dbReference type="EMBL" id="MCQ4921972.1"/>
    </source>
</evidence>
<evidence type="ECO:0000313" key="6">
    <source>
        <dbReference type="Proteomes" id="UP001524478"/>
    </source>
</evidence>
<feature type="domain" description="ABC transporter" evidence="4">
    <location>
        <begin position="2"/>
        <end position="228"/>
    </location>
</feature>
<dbReference type="InterPro" id="IPR050763">
    <property type="entry name" value="ABC_transporter_ATP-binding"/>
</dbReference>
<dbReference type="PANTHER" id="PTHR42711">
    <property type="entry name" value="ABC TRANSPORTER ATP-BINDING PROTEIN"/>
    <property type="match status" value="1"/>
</dbReference>
<dbReference type="PROSITE" id="PS00211">
    <property type="entry name" value="ABC_TRANSPORTER_1"/>
    <property type="match status" value="1"/>
</dbReference>
<reference evidence="5 6" key="1">
    <citation type="submission" date="2022-06" db="EMBL/GenBank/DDBJ databases">
        <title>Isolation of gut microbiota from human fecal samples.</title>
        <authorList>
            <person name="Pamer E.G."/>
            <person name="Barat B."/>
            <person name="Waligurski E."/>
            <person name="Medina S."/>
            <person name="Paddock L."/>
            <person name="Mostad J."/>
        </authorList>
    </citation>
    <scope>NUCLEOTIDE SEQUENCE [LARGE SCALE GENOMIC DNA]</scope>
    <source>
        <strain evidence="5 6">DFI.7.95</strain>
    </source>
</reference>
<proteinExistence type="predicted"/>
<dbReference type="GO" id="GO:0005524">
    <property type="term" value="F:ATP binding"/>
    <property type="evidence" value="ECO:0007669"/>
    <property type="project" value="UniProtKB-KW"/>
</dbReference>
<keyword evidence="2" id="KW-0547">Nucleotide-binding</keyword>
<evidence type="ECO:0000256" key="1">
    <source>
        <dbReference type="ARBA" id="ARBA00022448"/>
    </source>
</evidence>
<dbReference type="Proteomes" id="UP001524478">
    <property type="component" value="Unassembled WGS sequence"/>
</dbReference>
<keyword evidence="1" id="KW-0813">Transport</keyword>
<dbReference type="InterPro" id="IPR027417">
    <property type="entry name" value="P-loop_NTPase"/>
</dbReference>
<dbReference type="Gene3D" id="3.40.50.300">
    <property type="entry name" value="P-loop containing nucleotide triphosphate hydrolases"/>
    <property type="match status" value="1"/>
</dbReference>
<evidence type="ECO:0000259" key="4">
    <source>
        <dbReference type="PROSITE" id="PS50893"/>
    </source>
</evidence>
<dbReference type="InterPro" id="IPR003593">
    <property type="entry name" value="AAA+_ATPase"/>
</dbReference>
<dbReference type="EMBL" id="JANGAC010000002">
    <property type="protein sequence ID" value="MCQ4921972.1"/>
    <property type="molecule type" value="Genomic_DNA"/>
</dbReference>
<dbReference type="SMART" id="SM00382">
    <property type="entry name" value="AAA"/>
    <property type="match status" value="1"/>
</dbReference>
<accession>A0ABT1S667</accession>
<dbReference type="InterPro" id="IPR003439">
    <property type="entry name" value="ABC_transporter-like_ATP-bd"/>
</dbReference>
<dbReference type="PANTHER" id="PTHR42711:SF13">
    <property type="entry name" value="ABC TRANSPORTER, ATP-BINDING PROTEIN"/>
    <property type="match status" value="1"/>
</dbReference>